<dbReference type="PIRSF" id="PIRSF010219">
    <property type="entry name" value="UCP010219"/>
    <property type="match status" value="1"/>
</dbReference>
<protein>
    <recommendedName>
        <fullName evidence="4">DUF3159 domain-containing protein</fullName>
    </recommendedName>
</protein>
<keyword evidence="1" id="KW-0472">Membrane</keyword>
<dbReference type="Pfam" id="PF11361">
    <property type="entry name" value="DUF3159"/>
    <property type="match status" value="1"/>
</dbReference>
<dbReference type="InterPro" id="IPR016566">
    <property type="entry name" value="UCP010219"/>
</dbReference>
<reference evidence="2 3" key="1">
    <citation type="submission" date="2023-04" db="EMBL/GenBank/DDBJ databases">
        <title>Genome Encyclopedia of Bacteria and Archaea VI: Functional Genomics of Type Strains.</title>
        <authorList>
            <person name="Whitman W."/>
        </authorList>
    </citation>
    <scope>NUCLEOTIDE SEQUENCE [LARGE SCALE GENOMIC DNA]</scope>
    <source>
        <strain evidence="2 3">SG_E_30_P1</strain>
    </source>
</reference>
<evidence type="ECO:0000313" key="2">
    <source>
        <dbReference type="EMBL" id="MDH6181032.1"/>
    </source>
</evidence>
<dbReference type="Proteomes" id="UP001160142">
    <property type="component" value="Unassembled WGS sequence"/>
</dbReference>
<feature type="transmembrane region" description="Helical" evidence="1">
    <location>
        <begin position="169"/>
        <end position="191"/>
    </location>
</feature>
<feature type="transmembrane region" description="Helical" evidence="1">
    <location>
        <begin position="203"/>
        <end position="227"/>
    </location>
</feature>
<accession>A0ABT6KPK6</accession>
<gene>
    <name evidence="2" type="ORF">M2152_001214</name>
</gene>
<name>A0ABT6KPK6_9MICO</name>
<sequence length="246" mass="25967">MSTPDDSNEQSTTPSLSENLAIAARRSGLGRVAPGEAPSSQALLAAMGGVRGIVESVLPGVGFVVIYAITGLVLPSVLIPLALAVVFIIARVIARQPWTSSVAGVLLLGVSAGLALITGRAEDNFLIGFFINGIFLIALVISIVVRWPLIGIVAALITGEGTQWRVDRAKFRVALIATILWCGLFATRLIVELPLYFAGNAGALATAKLILGVPFYAAMLWVTWLLVRTAWSRPSEDEDVAESETS</sequence>
<evidence type="ECO:0000313" key="3">
    <source>
        <dbReference type="Proteomes" id="UP001160142"/>
    </source>
</evidence>
<keyword evidence="1" id="KW-0812">Transmembrane</keyword>
<organism evidence="2 3">
    <name type="scientific">Antiquaquibacter oligotrophicus</name>
    <dbReference type="NCBI Taxonomy" id="2880260"/>
    <lineage>
        <taxon>Bacteria</taxon>
        <taxon>Bacillati</taxon>
        <taxon>Actinomycetota</taxon>
        <taxon>Actinomycetes</taxon>
        <taxon>Micrococcales</taxon>
        <taxon>Microbacteriaceae</taxon>
        <taxon>Antiquaquibacter</taxon>
    </lineage>
</organism>
<evidence type="ECO:0000256" key="1">
    <source>
        <dbReference type="SAM" id="Phobius"/>
    </source>
</evidence>
<feature type="transmembrane region" description="Helical" evidence="1">
    <location>
        <begin position="64"/>
        <end position="90"/>
    </location>
</feature>
<proteinExistence type="predicted"/>
<feature type="transmembrane region" description="Helical" evidence="1">
    <location>
        <begin position="125"/>
        <end position="157"/>
    </location>
</feature>
<feature type="transmembrane region" description="Helical" evidence="1">
    <location>
        <begin position="102"/>
        <end position="119"/>
    </location>
</feature>
<keyword evidence="1" id="KW-1133">Transmembrane helix</keyword>
<dbReference type="RefSeq" id="WP_322133354.1">
    <property type="nucleotide sequence ID" value="NZ_CP085036.1"/>
</dbReference>
<comment type="caution">
    <text evidence="2">The sequence shown here is derived from an EMBL/GenBank/DDBJ whole genome shotgun (WGS) entry which is preliminary data.</text>
</comment>
<evidence type="ECO:0008006" key="4">
    <source>
        <dbReference type="Google" id="ProtNLM"/>
    </source>
</evidence>
<dbReference type="EMBL" id="JARXVQ010000001">
    <property type="protein sequence ID" value="MDH6181032.1"/>
    <property type="molecule type" value="Genomic_DNA"/>
</dbReference>
<keyword evidence="3" id="KW-1185">Reference proteome</keyword>